<dbReference type="Gene3D" id="2.60.40.10">
    <property type="entry name" value="Immunoglobulins"/>
    <property type="match status" value="3"/>
</dbReference>
<dbReference type="Pfam" id="PF13895">
    <property type="entry name" value="Ig_2"/>
    <property type="match status" value="2"/>
</dbReference>
<feature type="domain" description="Ig-like" evidence="2">
    <location>
        <begin position="134"/>
        <end position="209"/>
    </location>
</feature>
<dbReference type="InterPro" id="IPR007110">
    <property type="entry name" value="Ig-like_dom"/>
</dbReference>
<reference evidence="3" key="2">
    <citation type="submission" date="2025-09" db="UniProtKB">
        <authorList>
            <consortium name="Ensembl"/>
        </authorList>
    </citation>
    <scope>IDENTIFICATION</scope>
</reference>
<evidence type="ECO:0000259" key="2">
    <source>
        <dbReference type="PROSITE" id="PS50835"/>
    </source>
</evidence>
<sequence>MISLYHLREGILLAEDMAVLFCGKKSVCTLEGLSVELSCGFTIQDTRRKLKEFYWFNNDNRKKWKDTTIPEGLSEDPQYYGRLLHAGVGGYGQYFHTTTIIDLRPSDSAEYKFRVNTQNSGWKNSESGITVFVTGLKVIKNPDTVKEGQKVTLTCSTMCTLSNNPNLTYIWYKNGRRLTNPKTLKSNLSKDAGSYSCELVGLENQRSLAATLIVRYPPRSTTVTVSTDQNKIVEGSSVTLTCSSDANPPMEKYTWYKRNGTKVSVLQGETESYTIPSGSLGYIDQYFCEAKNEIGAQNSTWDLTTDDRLVNFLAPVLWVVAVLTAGTLLVLGYYTLKQRNRGERADTPRVHYVSNDASNADVSEKESIDHLYAHPKEYNDIQGDIDEYDDIQDDTYTALQRDHRLSMYDTIPKRESP</sequence>
<dbReference type="PANTHER" id="PTHR46013">
    <property type="entry name" value="VASCULAR CELL ADHESION MOLECULE 1"/>
    <property type="match status" value="1"/>
</dbReference>
<dbReference type="SUPFAM" id="SSF48726">
    <property type="entry name" value="Immunoglobulin"/>
    <property type="match status" value="3"/>
</dbReference>
<protein>
    <recommendedName>
        <fullName evidence="2">Ig-like domain-containing protein</fullName>
    </recommendedName>
</protein>
<dbReference type="InterPro" id="IPR036179">
    <property type="entry name" value="Ig-like_dom_sf"/>
</dbReference>
<name>A0A673WYW7_SALTR</name>
<keyword evidence="1" id="KW-0472">Membrane</keyword>
<keyword evidence="1" id="KW-0812">Transmembrane</keyword>
<keyword evidence="1" id="KW-1133">Transmembrane helix</keyword>
<dbReference type="PANTHER" id="PTHR46013:SF4">
    <property type="entry name" value="B-CELL RECEPTOR CD22-RELATED"/>
    <property type="match status" value="1"/>
</dbReference>
<dbReference type="GeneTree" id="ENSGT01010000222294"/>
<evidence type="ECO:0000313" key="4">
    <source>
        <dbReference type="Proteomes" id="UP000472277"/>
    </source>
</evidence>
<feature type="domain" description="Ig-like" evidence="2">
    <location>
        <begin position="218"/>
        <end position="304"/>
    </location>
</feature>
<evidence type="ECO:0000256" key="1">
    <source>
        <dbReference type="SAM" id="Phobius"/>
    </source>
</evidence>
<dbReference type="InterPro" id="IPR013783">
    <property type="entry name" value="Ig-like_fold"/>
</dbReference>
<keyword evidence="4" id="KW-1185">Reference proteome</keyword>
<dbReference type="PROSITE" id="PS50835">
    <property type="entry name" value="IG_LIKE"/>
    <property type="match status" value="2"/>
</dbReference>
<evidence type="ECO:0000313" key="3">
    <source>
        <dbReference type="Ensembl" id="ENSSTUP00000013887.1"/>
    </source>
</evidence>
<proteinExistence type="predicted"/>
<dbReference type="Proteomes" id="UP000472277">
    <property type="component" value="Chromosome 18"/>
</dbReference>
<dbReference type="OMA" id="QGDIDEY"/>
<dbReference type="AlphaFoldDB" id="A0A673WYW7"/>
<dbReference type="InParanoid" id="A0A673WYW7"/>
<feature type="transmembrane region" description="Helical" evidence="1">
    <location>
        <begin position="312"/>
        <end position="334"/>
    </location>
</feature>
<dbReference type="InterPro" id="IPR003599">
    <property type="entry name" value="Ig_sub"/>
</dbReference>
<reference evidence="3" key="1">
    <citation type="submission" date="2025-08" db="UniProtKB">
        <authorList>
            <consortium name="Ensembl"/>
        </authorList>
    </citation>
    <scope>IDENTIFICATION</scope>
</reference>
<dbReference type="Ensembl" id="ENSSTUT00000014659.1">
    <property type="protein sequence ID" value="ENSSTUP00000013887.1"/>
    <property type="gene ID" value="ENSSTUG00000006429.1"/>
</dbReference>
<dbReference type="SMART" id="SM00409">
    <property type="entry name" value="IG"/>
    <property type="match status" value="3"/>
</dbReference>
<accession>A0A673WYW7</accession>
<organism evidence="3 4">
    <name type="scientific">Salmo trutta</name>
    <name type="common">Brown trout</name>
    <dbReference type="NCBI Taxonomy" id="8032"/>
    <lineage>
        <taxon>Eukaryota</taxon>
        <taxon>Metazoa</taxon>
        <taxon>Chordata</taxon>
        <taxon>Craniata</taxon>
        <taxon>Vertebrata</taxon>
        <taxon>Euteleostomi</taxon>
        <taxon>Actinopterygii</taxon>
        <taxon>Neopterygii</taxon>
        <taxon>Teleostei</taxon>
        <taxon>Protacanthopterygii</taxon>
        <taxon>Salmoniformes</taxon>
        <taxon>Salmonidae</taxon>
        <taxon>Salmoninae</taxon>
        <taxon>Salmo</taxon>
    </lineage>
</organism>